<dbReference type="Pfam" id="PF00482">
    <property type="entry name" value="T2SSF"/>
    <property type="match status" value="1"/>
</dbReference>
<evidence type="ECO:0000256" key="2">
    <source>
        <dbReference type="ARBA" id="ARBA00022475"/>
    </source>
</evidence>
<dbReference type="Proteomes" id="UP000254958">
    <property type="component" value="Unassembled WGS sequence"/>
</dbReference>
<keyword evidence="2" id="KW-1003">Cell membrane</keyword>
<reference evidence="8 11" key="2">
    <citation type="submission" date="2020-04" db="EMBL/GenBank/DDBJ databases">
        <title>Description of novel Gluconacetobacter.</title>
        <authorList>
            <person name="Sombolestani A."/>
        </authorList>
    </citation>
    <scope>NUCLEOTIDE SEQUENCE [LARGE SCALE GENOMIC DNA]</scope>
    <source>
        <strain evidence="8 11">LMG 1382</strain>
    </source>
</reference>
<evidence type="ECO:0000313" key="11">
    <source>
        <dbReference type="Proteomes" id="UP000562982"/>
    </source>
</evidence>
<comment type="caution">
    <text evidence="9">The sequence shown here is derived from an EMBL/GenBank/DDBJ whole genome shotgun (WGS) entry which is preliminary data.</text>
</comment>
<keyword evidence="3 6" id="KW-0812">Transmembrane</keyword>
<evidence type="ECO:0000313" key="9">
    <source>
        <dbReference type="EMBL" id="RDI38767.1"/>
    </source>
</evidence>
<dbReference type="OrthoDB" id="9810662at2"/>
<feature type="domain" description="Type II secretion system protein GspF" evidence="7">
    <location>
        <begin position="172"/>
        <end position="298"/>
    </location>
</feature>
<dbReference type="EMBL" id="QQAW01000003">
    <property type="protein sequence ID" value="RDI38767.1"/>
    <property type="molecule type" value="Genomic_DNA"/>
</dbReference>
<evidence type="ECO:0000256" key="6">
    <source>
        <dbReference type="SAM" id="Phobius"/>
    </source>
</evidence>
<comment type="subcellular location">
    <subcellularLocation>
        <location evidence="1">Cell membrane</location>
        <topology evidence="1">Multi-pass membrane protein</topology>
    </subcellularLocation>
</comment>
<evidence type="ECO:0000259" key="7">
    <source>
        <dbReference type="Pfam" id="PF00482"/>
    </source>
</evidence>
<name>A0A370G4I5_GLULI</name>
<feature type="transmembrane region" description="Helical" evidence="6">
    <location>
        <begin position="99"/>
        <end position="122"/>
    </location>
</feature>
<protein>
    <submittedName>
        <fullName evidence="9">Tight adherence protein C</fullName>
    </submittedName>
    <submittedName>
        <fullName evidence="8">Type II secretion system F family protein</fullName>
    </submittedName>
</protein>
<sequence length="316" mass="33753">MIGLMPALWVATIATLLVMVMLTAAIIRRQRIGRRLRDLQAPPSGRAANVVAVRRVGTSSLHLIAALGHWIVRRGLLSTGTLDELRTSLAVTGVRGASAVGLFIGVKILLATLLPLSAIVLLSRLESDMSALSYRALIAPAAIGGLLLPDWIVRARRNRYLREVERGLPDALDVMVICTQAGIGLGQAIVMVGVELQDVCPAIASEFARTASELSVIADTRQVLVNLGARTGVDGLRRLTATLLQTLQYGTPITDALRGLAGELRQETLTRYEAGAGRLSVLLTLPTLLFIMPCVFLIAGGPAGIQVMHILHNHKP</sequence>
<dbReference type="InterPro" id="IPR018076">
    <property type="entry name" value="T2SS_GspF_dom"/>
</dbReference>
<gene>
    <name evidence="9" type="ORF">C7453_103228</name>
    <name evidence="8" type="ORF">HLH32_07495</name>
</gene>
<dbReference type="GO" id="GO:0005886">
    <property type="term" value="C:plasma membrane"/>
    <property type="evidence" value="ECO:0007669"/>
    <property type="project" value="UniProtKB-SubCell"/>
</dbReference>
<evidence type="ECO:0000256" key="4">
    <source>
        <dbReference type="ARBA" id="ARBA00022989"/>
    </source>
</evidence>
<proteinExistence type="predicted"/>
<organism evidence="9 10">
    <name type="scientific">Gluconacetobacter liquefaciens</name>
    <name type="common">Acetobacter liquefaciens</name>
    <dbReference type="NCBI Taxonomy" id="89584"/>
    <lineage>
        <taxon>Bacteria</taxon>
        <taxon>Pseudomonadati</taxon>
        <taxon>Pseudomonadota</taxon>
        <taxon>Alphaproteobacteria</taxon>
        <taxon>Acetobacterales</taxon>
        <taxon>Acetobacteraceae</taxon>
        <taxon>Gluconacetobacter</taxon>
    </lineage>
</organism>
<evidence type="ECO:0000313" key="8">
    <source>
        <dbReference type="EMBL" id="MBB2186231.1"/>
    </source>
</evidence>
<feature type="transmembrane region" description="Helical" evidence="6">
    <location>
        <begin position="134"/>
        <end position="153"/>
    </location>
</feature>
<evidence type="ECO:0000313" key="10">
    <source>
        <dbReference type="Proteomes" id="UP000254958"/>
    </source>
</evidence>
<accession>A0A370G4I5</accession>
<keyword evidence="4 6" id="KW-1133">Transmembrane helix</keyword>
<keyword evidence="10" id="KW-1185">Reference proteome</keyword>
<dbReference type="PANTHER" id="PTHR35007:SF2">
    <property type="entry name" value="PILUS ASSEMBLE PROTEIN"/>
    <property type="match status" value="1"/>
</dbReference>
<evidence type="ECO:0000256" key="1">
    <source>
        <dbReference type="ARBA" id="ARBA00004651"/>
    </source>
</evidence>
<dbReference type="Proteomes" id="UP000562982">
    <property type="component" value="Unassembled WGS sequence"/>
</dbReference>
<dbReference type="RefSeq" id="WP_114726899.1">
    <property type="nucleotide sequence ID" value="NZ_BJMI01000002.1"/>
</dbReference>
<reference evidence="9 10" key="1">
    <citation type="submission" date="2018-07" db="EMBL/GenBank/DDBJ databases">
        <title>Genomic Encyclopedia of Type Strains, Phase IV (KMG-IV): sequencing the most valuable type-strain genomes for metagenomic binning, comparative biology and taxonomic classification.</title>
        <authorList>
            <person name="Goeker M."/>
        </authorList>
    </citation>
    <scope>NUCLEOTIDE SEQUENCE [LARGE SCALE GENOMIC DNA]</scope>
    <source>
        <strain evidence="9 10">DSM 5603</strain>
    </source>
</reference>
<dbReference type="AlphaFoldDB" id="A0A370G4I5"/>
<feature type="transmembrane region" description="Helical" evidence="6">
    <location>
        <begin position="279"/>
        <end position="299"/>
    </location>
</feature>
<evidence type="ECO:0000256" key="5">
    <source>
        <dbReference type="ARBA" id="ARBA00023136"/>
    </source>
</evidence>
<evidence type="ECO:0000256" key="3">
    <source>
        <dbReference type="ARBA" id="ARBA00022692"/>
    </source>
</evidence>
<dbReference type="PANTHER" id="PTHR35007">
    <property type="entry name" value="INTEGRAL MEMBRANE PROTEIN-RELATED"/>
    <property type="match status" value="1"/>
</dbReference>
<feature type="transmembrane region" description="Helical" evidence="6">
    <location>
        <begin position="6"/>
        <end position="27"/>
    </location>
</feature>
<keyword evidence="5 6" id="KW-0472">Membrane</keyword>
<dbReference type="EMBL" id="JABEQI010000003">
    <property type="protein sequence ID" value="MBB2186231.1"/>
    <property type="molecule type" value="Genomic_DNA"/>
</dbReference>